<sequence>MANPYDPMAWISFWTAPARFAVMAGESMLSAQSVIASRMGAMATGTSSAAEMTLMVSEKVKAFDQSAKVWNRDQAALSRLSRHDPHGNMLDAWEAMARAMLIGASMPVQAMAPVHKAVTANQKRLAKG</sequence>
<organism evidence="1 2">
    <name type="scientific">Sphingomonas parapaucimobilis NBRC 15100</name>
    <dbReference type="NCBI Taxonomy" id="1219049"/>
    <lineage>
        <taxon>Bacteria</taxon>
        <taxon>Pseudomonadati</taxon>
        <taxon>Pseudomonadota</taxon>
        <taxon>Alphaproteobacteria</taxon>
        <taxon>Sphingomonadales</taxon>
        <taxon>Sphingomonadaceae</taxon>
        <taxon>Sphingomonas</taxon>
    </lineage>
</organism>
<comment type="caution">
    <text evidence="1">The sequence shown here is derived from an EMBL/GenBank/DDBJ whole genome shotgun (WGS) entry which is preliminary data.</text>
</comment>
<evidence type="ECO:0008006" key="3">
    <source>
        <dbReference type="Google" id="ProtNLM"/>
    </source>
</evidence>
<protein>
    <recommendedName>
        <fullName evidence="3">Phasin domain-containing protein</fullName>
    </recommendedName>
</protein>
<evidence type="ECO:0000313" key="1">
    <source>
        <dbReference type="EMBL" id="GAM00166.1"/>
    </source>
</evidence>
<dbReference type="RefSeq" id="WP_042484572.1">
    <property type="nucleotide sequence ID" value="NZ_BBPI01000022.1"/>
</dbReference>
<gene>
    <name evidence="1" type="ORF">SP5_022_00330</name>
</gene>
<dbReference type="AlphaFoldDB" id="A0A0A1W4T5"/>
<dbReference type="eggNOG" id="ENOG5030KJN">
    <property type="taxonomic scope" value="Bacteria"/>
</dbReference>
<evidence type="ECO:0000313" key="2">
    <source>
        <dbReference type="Proteomes" id="UP000032305"/>
    </source>
</evidence>
<dbReference type="EMBL" id="BBPI01000022">
    <property type="protein sequence ID" value="GAM00166.1"/>
    <property type="molecule type" value="Genomic_DNA"/>
</dbReference>
<dbReference type="OrthoDB" id="7577054at2"/>
<accession>A0A0A1W4T5</accession>
<dbReference type="Proteomes" id="UP000032305">
    <property type="component" value="Unassembled WGS sequence"/>
</dbReference>
<proteinExistence type="predicted"/>
<name>A0A0A1W4T5_9SPHN</name>
<reference evidence="1 2" key="1">
    <citation type="submission" date="2014-11" db="EMBL/GenBank/DDBJ databases">
        <title>Whole genome shotgun sequence of Sphingomonas parapaucimobilis NBRC 15100.</title>
        <authorList>
            <person name="Katano-Makiyama Y."/>
            <person name="Hosoyama A."/>
            <person name="Hashimoto M."/>
            <person name="Hosoyama Y."/>
            <person name="Noguchi M."/>
            <person name="Numata M."/>
            <person name="Tsuchikane K."/>
            <person name="Hirakata S."/>
            <person name="Uohara A."/>
            <person name="Shimodaira J."/>
            <person name="Ohji S."/>
            <person name="Ichikawa N."/>
            <person name="Kimura A."/>
            <person name="Yamazoe A."/>
            <person name="Fujita N."/>
        </authorList>
    </citation>
    <scope>NUCLEOTIDE SEQUENCE [LARGE SCALE GENOMIC DNA]</scope>
    <source>
        <strain evidence="1 2">NBRC 15100</strain>
    </source>
</reference>
<keyword evidence="2" id="KW-1185">Reference proteome</keyword>